<dbReference type="EMBL" id="FNLL01000006">
    <property type="protein sequence ID" value="SDU32483.1"/>
    <property type="molecule type" value="Genomic_DNA"/>
</dbReference>
<protein>
    <submittedName>
        <fullName evidence="2">Mycoredoxin</fullName>
    </submittedName>
</protein>
<sequence length="84" mass="9944">MLKVYAAKWCPHCTKTIEYLKNNNIEFEYFEIEKQSEETIQKIIEINGGDDWVVPTLEFNGNWRKGKVYNEKELGFDLNKLGLK</sequence>
<dbReference type="RefSeq" id="WP_092234567.1">
    <property type="nucleotide sequence ID" value="NZ_FNLL01000006.1"/>
</dbReference>
<evidence type="ECO:0000259" key="1">
    <source>
        <dbReference type="Pfam" id="PF00462"/>
    </source>
</evidence>
<dbReference type="Pfam" id="PF00462">
    <property type="entry name" value="Glutaredoxin"/>
    <property type="match status" value="1"/>
</dbReference>
<gene>
    <name evidence="2" type="ORF">SAMN04487931_106308</name>
</gene>
<dbReference type="PROSITE" id="PS00195">
    <property type="entry name" value="GLUTAREDOXIN_1"/>
    <property type="match status" value="1"/>
</dbReference>
<organism evidence="2 3">
    <name type="scientific">Desulfobacula phenolica</name>
    <dbReference type="NCBI Taxonomy" id="90732"/>
    <lineage>
        <taxon>Bacteria</taxon>
        <taxon>Pseudomonadati</taxon>
        <taxon>Thermodesulfobacteriota</taxon>
        <taxon>Desulfobacteria</taxon>
        <taxon>Desulfobacterales</taxon>
        <taxon>Desulfobacteraceae</taxon>
        <taxon>Desulfobacula</taxon>
    </lineage>
</organism>
<dbReference type="SUPFAM" id="SSF52833">
    <property type="entry name" value="Thioredoxin-like"/>
    <property type="match status" value="1"/>
</dbReference>
<dbReference type="InterPro" id="IPR036249">
    <property type="entry name" value="Thioredoxin-like_sf"/>
</dbReference>
<dbReference type="PROSITE" id="PS51354">
    <property type="entry name" value="GLUTAREDOXIN_2"/>
    <property type="match status" value="1"/>
</dbReference>
<dbReference type="Proteomes" id="UP000199608">
    <property type="component" value="Unassembled WGS sequence"/>
</dbReference>
<proteinExistence type="predicted"/>
<dbReference type="InterPro" id="IPR011767">
    <property type="entry name" value="GLR_AS"/>
</dbReference>
<dbReference type="AlphaFoldDB" id="A0A1H2HKV9"/>
<feature type="domain" description="Glutaredoxin" evidence="1">
    <location>
        <begin position="3"/>
        <end position="61"/>
    </location>
</feature>
<dbReference type="Gene3D" id="3.40.30.10">
    <property type="entry name" value="Glutaredoxin"/>
    <property type="match status" value="1"/>
</dbReference>
<evidence type="ECO:0000313" key="2">
    <source>
        <dbReference type="EMBL" id="SDU32483.1"/>
    </source>
</evidence>
<accession>A0A1H2HKV9</accession>
<evidence type="ECO:0000313" key="3">
    <source>
        <dbReference type="Proteomes" id="UP000199608"/>
    </source>
</evidence>
<reference evidence="3" key="1">
    <citation type="submission" date="2016-10" db="EMBL/GenBank/DDBJ databases">
        <authorList>
            <person name="Varghese N."/>
            <person name="Submissions S."/>
        </authorList>
    </citation>
    <scope>NUCLEOTIDE SEQUENCE [LARGE SCALE GENOMIC DNA]</scope>
    <source>
        <strain evidence="3">DSM 3384</strain>
    </source>
</reference>
<dbReference type="InterPro" id="IPR002109">
    <property type="entry name" value="Glutaredoxin"/>
</dbReference>
<keyword evidence="3" id="KW-1185">Reference proteome</keyword>
<name>A0A1H2HKV9_9BACT</name>
<dbReference type="CDD" id="cd02976">
    <property type="entry name" value="NrdH"/>
    <property type="match status" value="1"/>
</dbReference>